<evidence type="ECO:0000256" key="2">
    <source>
        <dbReference type="SAM" id="Phobius"/>
    </source>
</evidence>
<evidence type="ECO:0000313" key="4">
    <source>
        <dbReference type="Proteomes" id="UP000762676"/>
    </source>
</evidence>
<feature type="compositionally biased region" description="Basic and acidic residues" evidence="1">
    <location>
        <begin position="526"/>
        <end position="536"/>
    </location>
</feature>
<dbReference type="AlphaFoldDB" id="A0AAV4HEC5"/>
<keyword evidence="2" id="KW-0812">Transmembrane</keyword>
<name>A0AAV4HEC5_9GAST</name>
<comment type="caution">
    <text evidence="3">The sequence shown here is derived from an EMBL/GenBank/DDBJ whole genome shotgun (WGS) entry which is preliminary data.</text>
</comment>
<dbReference type="Proteomes" id="UP000762676">
    <property type="component" value="Unassembled WGS sequence"/>
</dbReference>
<protein>
    <submittedName>
        <fullName evidence="3">UDP-glucuronosyltransferase 2A1-like</fullName>
    </submittedName>
</protein>
<keyword evidence="2" id="KW-0472">Membrane</keyword>
<evidence type="ECO:0000313" key="3">
    <source>
        <dbReference type="EMBL" id="GFR94940.1"/>
    </source>
</evidence>
<dbReference type="EMBL" id="BMAT01012579">
    <property type="protein sequence ID" value="GFR94940.1"/>
    <property type="molecule type" value="Genomic_DNA"/>
</dbReference>
<accession>A0AAV4HEC5</accession>
<keyword evidence="4" id="KW-1185">Reference proteome</keyword>
<feature type="transmembrane region" description="Helical" evidence="2">
    <location>
        <begin position="291"/>
        <end position="317"/>
    </location>
</feature>
<sequence>MPRLFPQMVRNFKKKETGSRRNFSQCQDMVYAYNAVMNQEMSLNQAARYYNGFTPEEIKDVVKDFVAAKNIETPLKDGPPGYDWLTNFLKRHPDIAPQSTERARAEDPEVLNHWFELLDNVLTKSGIKDMPAQIFNTDETGIVTDPKSDIVLAARGAKRVNQSIGGSGREQITVNCAASASAHMTHHLQPLDRAVFRPVKQKWQSMLVVVKFAGTHNGPVGKKDFPKMLKTLVEESFKPETIKAGFSSTGICPFNNQAVVLDPAPQTTLATPSTSASPAPPALPSTSTITALYVSIASSIVTALYVSSTFTALYISIPSSTITALYVSSTVTALFASFNVTALFFNSIIALYFCQKGPHTYYEPLTLKVKNELPTVQSSICLANLTESDLTHIWAFVFALAITADHCKIPFNKVFNYGCKAWTYSKTVQKKTQTFEIRCYRRLLKVPWTEKKNKEIIQMANVGERLLQQLMKRKLGYAGHIMRSSSGPLLQLSLEGKIEGKGGKGRPRRNWTDDVKEWSGSTSYGDTKRKAENREE</sequence>
<feature type="transmembrane region" description="Helical" evidence="2">
    <location>
        <begin position="324"/>
        <end position="353"/>
    </location>
</feature>
<evidence type="ECO:0000256" key="1">
    <source>
        <dbReference type="SAM" id="MobiDB-lite"/>
    </source>
</evidence>
<proteinExistence type="predicted"/>
<gene>
    <name evidence="3" type="ORF">ElyMa_006262000</name>
</gene>
<organism evidence="3 4">
    <name type="scientific">Elysia marginata</name>
    <dbReference type="NCBI Taxonomy" id="1093978"/>
    <lineage>
        <taxon>Eukaryota</taxon>
        <taxon>Metazoa</taxon>
        <taxon>Spiralia</taxon>
        <taxon>Lophotrochozoa</taxon>
        <taxon>Mollusca</taxon>
        <taxon>Gastropoda</taxon>
        <taxon>Heterobranchia</taxon>
        <taxon>Euthyneura</taxon>
        <taxon>Panpulmonata</taxon>
        <taxon>Sacoglossa</taxon>
        <taxon>Placobranchoidea</taxon>
        <taxon>Plakobranchidae</taxon>
        <taxon>Elysia</taxon>
    </lineage>
</organism>
<keyword evidence="2" id="KW-1133">Transmembrane helix</keyword>
<feature type="region of interest" description="Disordered" evidence="1">
    <location>
        <begin position="498"/>
        <end position="536"/>
    </location>
</feature>
<reference evidence="3 4" key="1">
    <citation type="journal article" date="2021" name="Elife">
        <title>Chloroplast acquisition without the gene transfer in kleptoplastic sea slugs, Plakobranchus ocellatus.</title>
        <authorList>
            <person name="Maeda T."/>
            <person name="Takahashi S."/>
            <person name="Yoshida T."/>
            <person name="Shimamura S."/>
            <person name="Takaki Y."/>
            <person name="Nagai Y."/>
            <person name="Toyoda A."/>
            <person name="Suzuki Y."/>
            <person name="Arimoto A."/>
            <person name="Ishii H."/>
            <person name="Satoh N."/>
            <person name="Nishiyama T."/>
            <person name="Hasebe M."/>
            <person name="Maruyama T."/>
            <person name="Minagawa J."/>
            <person name="Obokata J."/>
            <person name="Shigenobu S."/>
        </authorList>
    </citation>
    <scope>NUCLEOTIDE SEQUENCE [LARGE SCALE GENOMIC DNA]</scope>
</reference>